<dbReference type="EMBL" id="LQNU01000083">
    <property type="protein sequence ID" value="KZE75412.1"/>
    <property type="molecule type" value="Genomic_DNA"/>
</dbReference>
<sequence>MITHIVMWRLKDENKEANKLEMKRLLEGLKGKIDVLESISVAFNDANADTKNFEVILNTTFKSLEDLDIYAKHPEHLKVVDFIKSVVTERVAIDY</sequence>
<evidence type="ECO:0000259" key="1">
    <source>
        <dbReference type="PROSITE" id="PS51502"/>
    </source>
</evidence>
<feature type="domain" description="Stress-response A/B barrel" evidence="1">
    <location>
        <begin position="2"/>
        <end position="95"/>
    </location>
</feature>
<reference evidence="3 5" key="2">
    <citation type="submission" date="2016-10" db="EMBL/GenBank/DDBJ databases">
        <authorList>
            <person name="de Groot N.N."/>
        </authorList>
    </citation>
    <scope>NUCLEOTIDE SEQUENCE [LARGE SCALE GENOMIC DNA]</scope>
    <source>
        <strain evidence="3 5">DSM 23048</strain>
    </source>
</reference>
<reference evidence="2 4" key="1">
    <citation type="submission" date="2016-01" db="EMBL/GenBank/DDBJ databases">
        <title>Whole genome sequencing of Myroides marinus L41.</title>
        <authorList>
            <person name="Hong K.W."/>
        </authorList>
    </citation>
    <scope>NUCLEOTIDE SEQUENCE [LARGE SCALE GENOMIC DNA]</scope>
    <source>
        <strain evidence="2 4">L41</strain>
    </source>
</reference>
<dbReference type="SUPFAM" id="SSF54909">
    <property type="entry name" value="Dimeric alpha+beta barrel"/>
    <property type="match status" value="1"/>
</dbReference>
<dbReference type="InterPro" id="IPR013097">
    <property type="entry name" value="Dabb"/>
</dbReference>
<dbReference type="Gene3D" id="3.30.70.100">
    <property type="match status" value="1"/>
</dbReference>
<dbReference type="EMBL" id="FNYS01000002">
    <property type="protein sequence ID" value="SEI58416.1"/>
    <property type="molecule type" value="Genomic_DNA"/>
</dbReference>
<gene>
    <name evidence="2" type="ORF">AV926_01375</name>
    <name evidence="3" type="ORF">SAMN04488018_10278</name>
</gene>
<proteinExistence type="predicted"/>
<evidence type="ECO:0000313" key="3">
    <source>
        <dbReference type="EMBL" id="SEI58416.1"/>
    </source>
</evidence>
<dbReference type="SMART" id="SM00886">
    <property type="entry name" value="Dabb"/>
    <property type="match status" value="1"/>
</dbReference>
<dbReference type="PROSITE" id="PS51502">
    <property type="entry name" value="S_R_A_B_BARREL"/>
    <property type="match status" value="1"/>
</dbReference>
<dbReference type="RefSeq" id="WP_038984787.1">
    <property type="nucleotide sequence ID" value="NZ_FNYS01000002.1"/>
</dbReference>
<keyword evidence="4" id="KW-1185">Reference proteome</keyword>
<dbReference type="GeneID" id="82255769"/>
<dbReference type="InterPro" id="IPR011008">
    <property type="entry name" value="Dimeric_a/b-barrel"/>
</dbReference>
<organism evidence="2 4">
    <name type="scientific">Myroides marinus</name>
    <dbReference type="NCBI Taxonomy" id="703342"/>
    <lineage>
        <taxon>Bacteria</taxon>
        <taxon>Pseudomonadati</taxon>
        <taxon>Bacteroidota</taxon>
        <taxon>Flavobacteriia</taxon>
        <taxon>Flavobacteriales</taxon>
        <taxon>Flavobacteriaceae</taxon>
        <taxon>Myroides</taxon>
    </lineage>
</organism>
<evidence type="ECO:0000313" key="2">
    <source>
        <dbReference type="EMBL" id="KZE75412.1"/>
    </source>
</evidence>
<dbReference type="PANTHER" id="PTHR37832">
    <property type="entry name" value="BLL2683 PROTEIN"/>
    <property type="match status" value="1"/>
</dbReference>
<dbReference type="OrthoDB" id="9808130at2"/>
<dbReference type="PANTHER" id="PTHR37832:SF1">
    <property type="entry name" value="STRESS-RESPONSE A_B BARREL DOMAIN-CONTAINING PROTEIN"/>
    <property type="match status" value="1"/>
</dbReference>
<dbReference type="Pfam" id="PF07876">
    <property type="entry name" value="Dabb"/>
    <property type="match status" value="1"/>
</dbReference>
<evidence type="ECO:0000313" key="5">
    <source>
        <dbReference type="Proteomes" id="UP000183077"/>
    </source>
</evidence>
<protein>
    <submittedName>
        <fullName evidence="3">Stress responsive A/B Barrel Domain</fullName>
    </submittedName>
    <submittedName>
        <fullName evidence="2">Stress responsive protein</fullName>
    </submittedName>
</protein>
<dbReference type="AlphaFoldDB" id="A0A165QKM9"/>
<dbReference type="Proteomes" id="UP000183077">
    <property type="component" value="Unassembled WGS sequence"/>
</dbReference>
<evidence type="ECO:0000313" key="4">
    <source>
        <dbReference type="Proteomes" id="UP000076630"/>
    </source>
</evidence>
<name>A0A165QKM9_9FLAO</name>
<dbReference type="Proteomes" id="UP000076630">
    <property type="component" value="Unassembled WGS sequence"/>
</dbReference>
<accession>A0A165QKM9</accession>